<feature type="binding site" evidence="2">
    <location>
        <position position="450"/>
    </location>
    <ligand>
        <name>L-glutamate</name>
        <dbReference type="ChEBI" id="CHEBI:29985"/>
    </ligand>
</feature>
<keyword evidence="3" id="KW-1133">Transmembrane helix</keyword>
<feature type="active site" description="Nucleophile" evidence="1">
    <location>
        <position position="408"/>
    </location>
</feature>
<proteinExistence type="predicted"/>
<evidence type="ECO:0000313" key="4">
    <source>
        <dbReference type="EMBL" id="KEH27233.1"/>
    </source>
</evidence>
<dbReference type="InterPro" id="IPR029055">
    <property type="entry name" value="Ntn_hydrolases_N"/>
</dbReference>
<reference evidence="5" key="3">
    <citation type="submission" date="2015-04" db="UniProtKB">
        <authorList>
            <consortium name="EnsemblPlants"/>
        </authorList>
    </citation>
    <scope>IDENTIFICATION</scope>
    <source>
        <strain evidence="5">cv. Jemalong A17</strain>
    </source>
</reference>
<evidence type="ECO:0000256" key="1">
    <source>
        <dbReference type="PIRSR" id="PIRSR600101-1"/>
    </source>
</evidence>
<organism evidence="4 6">
    <name type="scientific">Medicago truncatula</name>
    <name type="common">Barrel medic</name>
    <name type="synonym">Medicago tribuloides</name>
    <dbReference type="NCBI Taxonomy" id="3880"/>
    <lineage>
        <taxon>Eukaryota</taxon>
        <taxon>Viridiplantae</taxon>
        <taxon>Streptophyta</taxon>
        <taxon>Embryophyta</taxon>
        <taxon>Tracheophyta</taxon>
        <taxon>Spermatophyta</taxon>
        <taxon>Magnoliopsida</taxon>
        <taxon>eudicotyledons</taxon>
        <taxon>Gunneridae</taxon>
        <taxon>Pentapetalae</taxon>
        <taxon>rosids</taxon>
        <taxon>fabids</taxon>
        <taxon>Fabales</taxon>
        <taxon>Fabaceae</taxon>
        <taxon>Papilionoideae</taxon>
        <taxon>50 kb inversion clade</taxon>
        <taxon>NPAAA clade</taxon>
        <taxon>Hologalegina</taxon>
        <taxon>IRL clade</taxon>
        <taxon>Trifolieae</taxon>
        <taxon>Medicago</taxon>
    </lineage>
</organism>
<name>A0A072UDP4_MEDTR</name>
<evidence type="ECO:0000256" key="3">
    <source>
        <dbReference type="SAM" id="Phobius"/>
    </source>
</evidence>
<dbReference type="EMBL" id="CM001222">
    <property type="protein sequence ID" value="KEH27233.1"/>
    <property type="molecule type" value="Genomic_DNA"/>
</dbReference>
<dbReference type="FunFam" id="1.10.246.130:FF:000001">
    <property type="entry name" value="Gamma-glutamyltransferase 5 isoform 1"/>
    <property type="match status" value="1"/>
</dbReference>
<dbReference type="InterPro" id="IPR043137">
    <property type="entry name" value="GGT_ssub_C"/>
</dbReference>
<dbReference type="Gene3D" id="3.60.20.40">
    <property type="match status" value="1"/>
</dbReference>
<dbReference type="Pfam" id="PF01019">
    <property type="entry name" value="G_glu_transpept"/>
    <property type="match status" value="1"/>
</dbReference>
<keyword evidence="3" id="KW-0472">Membrane</keyword>
<dbReference type="Gene3D" id="1.10.246.130">
    <property type="match status" value="1"/>
</dbReference>
<evidence type="ECO:0000313" key="6">
    <source>
        <dbReference type="Proteomes" id="UP000002051"/>
    </source>
</evidence>
<dbReference type="EnsemblPlants" id="KEH27233">
    <property type="protein sequence ID" value="KEH27233"/>
    <property type="gene ID" value="MTR_6g090280"/>
</dbReference>
<keyword evidence="6" id="KW-1185">Reference proteome</keyword>
<dbReference type="PANTHER" id="PTHR11686">
    <property type="entry name" value="GAMMA GLUTAMYL TRANSPEPTIDASE"/>
    <property type="match status" value="1"/>
</dbReference>
<dbReference type="PRINTS" id="PR01210">
    <property type="entry name" value="GGTRANSPTASE"/>
</dbReference>
<gene>
    <name evidence="5" type="primary">11442456</name>
    <name evidence="4" type="ordered locus">MTR_6g090280</name>
</gene>
<feature type="binding site" evidence="2">
    <location>
        <begin position="426"/>
        <end position="428"/>
    </location>
    <ligand>
        <name>L-glutamate</name>
        <dbReference type="ChEBI" id="CHEBI:29985"/>
    </ligand>
</feature>
<evidence type="ECO:0000256" key="2">
    <source>
        <dbReference type="PIRSR" id="PIRSR600101-2"/>
    </source>
</evidence>
<dbReference type="Proteomes" id="UP000002051">
    <property type="component" value="Chromosome 6"/>
</dbReference>
<feature type="transmembrane region" description="Helical" evidence="3">
    <location>
        <begin position="21"/>
        <end position="40"/>
    </location>
</feature>
<reference evidence="4 6" key="1">
    <citation type="journal article" date="2011" name="Nature">
        <title>The Medicago genome provides insight into the evolution of rhizobial symbioses.</title>
        <authorList>
            <person name="Young N.D."/>
            <person name="Debelle F."/>
            <person name="Oldroyd G.E."/>
            <person name="Geurts R."/>
            <person name="Cannon S.B."/>
            <person name="Udvardi M.K."/>
            <person name="Benedito V.A."/>
            <person name="Mayer K.F."/>
            <person name="Gouzy J."/>
            <person name="Schoof H."/>
            <person name="Van de Peer Y."/>
            <person name="Proost S."/>
            <person name="Cook D.R."/>
            <person name="Meyers B.C."/>
            <person name="Spannagl M."/>
            <person name="Cheung F."/>
            <person name="De Mita S."/>
            <person name="Krishnakumar V."/>
            <person name="Gundlach H."/>
            <person name="Zhou S."/>
            <person name="Mudge J."/>
            <person name="Bharti A.K."/>
            <person name="Murray J.D."/>
            <person name="Naoumkina M.A."/>
            <person name="Rosen B."/>
            <person name="Silverstein K.A."/>
            <person name="Tang H."/>
            <person name="Rombauts S."/>
            <person name="Zhao P.X."/>
            <person name="Zhou P."/>
            <person name="Barbe V."/>
            <person name="Bardou P."/>
            <person name="Bechner M."/>
            <person name="Bellec A."/>
            <person name="Berger A."/>
            <person name="Berges H."/>
            <person name="Bidwell S."/>
            <person name="Bisseling T."/>
            <person name="Choisne N."/>
            <person name="Couloux A."/>
            <person name="Denny R."/>
            <person name="Deshpande S."/>
            <person name="Dai X."/>
            <person name="Doyle J.J."/>
            <person name="Dudez A.M."/>
            <person name="Farmer A.D."/>
            <person name="Fouteau S."/>
            <person name="Franken C."/>
            <person name="Gibelin C."/>
            <person name="Gish J."/>
            <person name="Goldstein S."/>
            <person name="Gonzalez A.J."/>
            <person name="Green P.J."/>
            <person name="Hallab A."/>
            <person name="Hartog M."/>
            <person name="Hua A."/>
            <person name="Humphray S.J."/>
            <person name="Jeong D.H."/>
            <person name="Jing Y."/>
            <person name="Jocker A."/>
            <person name="Kenton S.M."/>
            <person name="Kim D.J."/>
            <person name="Klee K."/>
            <person name="Lai H."/>
            <person name="Lang C."/>
            <person name="Lin S."/>
            <person name="Macmil S.L."/>
            <person name="Magdelenat G."/>
            <person name="Matthews L."/>
            <person name="McCorrison J."/>
            <person name="Monaghan E.L."/>
            <person name="Mun J.H."/>
            <person name="Najar F.Z."/>
            <person name="Nicholson C."/>
            <person name="Noirot C."/>
            <person name="O'Bleness M."/>
            <person name="Paule C.R."/>
            <person name="Poulain J."/>
            <person name="Prion F."/>
            <person name="Qin B."/>
            <person name="Qu C."/>
            <person name="Retzel E.F."/>
            <person name="Riddle C."/>
            <person name="Sallet E."/>
            <person name="Samain S."/>
            <person name="Samson N."/>
            <person name="Sanders I."/>
            <person name="Saurat O."/>
            <person name="Scarpelli C."/>
            <person name="Schiex T."/>
            <person name="Segurens B."/>
            <person name="Severin A.J."/>
            <person name="Sherrier D.J."/>
            <person name="Shi R."/>
            <person name="Sims S."/>
            <person name="Singer S.R."/>
            <person name="Sinharoy S."/>
            <person name="Sterck L."/>
            <person name="Viollet A."/>
            <person name="Wang B.B."/>
            <person name="Wang K."/>
            <person name="Wang M."/>
            <person name="Wang X."/>
            <person name="Warfsmann J."/>
            <person name="Weissenbach J."/>
            <person name="White D.D."/>
            <person name="White J.D."/>
            <person name="Wiley G.B."/>
            <person name="Wincker P."/>
            <person name="Xing Y."/>
            <person name="Yang L."/>
            <person name="Yao Z."/>
            <person name="Ying F."/>
            <person name="Zhai J."/>
            <person name="Zhou L."/>
            <person name="Zuber A."/>
            <person name="Denarie J."/>
            <person name="Dixon R.A."/>
            <person name="May G.D."/>
            <person name="Schwartz D.C."/>
            <person name="Rogers J."/>
            <person name="Quetier F."/>
            <person name="Town C.D."/>
            <person name="Roe B.A."/>
        </authorList>
    </citation>
    <scope>NUCLEOTIDE SEQUENCE [LARGE SCALE GENOMIC DNA]</scope>
    <source>
        <strain evidence="4">A17</strain>
        <strain evidence="5 6">cv. Jemalong A17</strain>
    </source>
</reference>
<feature type="binding site" evidence="2">
    <location>
        <position position="138"/>
    </location>
    <ligand>
        <name>L-glutamate</name>
        <dbReference type="ChEBI" id="CHEBI:29985"/>
    </ligand>
</feature>
<dbReference type="InterPro" id="IPR043138">
    <property type="entry name" value="GGT_lsub"/>
</dbReference>
<reference evidence="4 6" key="2">
    <citation type="journal article" date="2014" name="BMC Genomics">
        <title>An improved genome release (version Mt4.0) for the model legume Medicago truncatula.</title>
        <authorList>
            <person name="Tang H."/>
            <person name="Krishnakumar V."/>
            <person name="Bidwell S."/>
            <person name="Rosen B."/>
            <person name="Chan A."/>
            <person name="Zhou S."/>
            <person name="Gentzbittel L."/>
            <person name="Childs K.L."/>
            <person name="Yandell M."/>
            <person name="Gundlach H."/>
            <person name="Mayer K.F."/>
            <person name="Schwartz D.C."/>
            <person name="Town C.D."/>
        </authorList>
    </citation>
    <scope>GENOME REANNOTATION</scope>
    <source>
        <strain evidence="4">A17</strain>
        <strain evidence="5 6">cv. Jemalong A17</strain>
    </source>
</reference>
<dbReference type="AlphaFoldDB" id="A0A072UDP4"/>
<dbReference type="PANTHER" id="PTHR11686:SF9">
    <property type="entry name" value="RE13973P"/>
    <property type="match status" value="1"/>
</dbReference>
<dbReference type="GO" id="GO:0006751">
    <property type="term" value="P:glutathione catabolic process"/>
    <property type="evidence" value="ECO:0007669"/>
    <property type="project" value="InterPro"/>
</dbReference>
<sequence>MDSPLLGPNHHVSFNKFNRKFFLCFLLLFVAVTTIVGLGVRGNISFWILKGTERYNEGKTANQGHVIESELGVVAADDARCSAVGVSMLRLGGHAVDAAVAAALCAGVVFQASSGIGGGSFMVVKSSSSSKAQAFDMRETAPLAASQNMYQTDPEAKFLGALSVGVPGELAGLHAAWLKHGRLPWKTLFQPAIGLAKNGFTVSPTLEEYLANDENKIMSDPGLRNIYAPNGTLLKGGEVCSNVELGKSLEILAEEGPQAFYNGTIGEKLVKDVTEVGGILTVEDLRNYKVEITDAMTVNVMGYTIHGMPPPSSGTLALSLVLNILDSYESPDSVKGNLGIHRLIEALKHTFAIRMNLGDPDFENISGTSSEMLSRSFAQTIQRQILDNTTFPPEYYMDRWSQLRDHGTSHLCVVDADRNAVSLTTSVNWHFGAGIRSTSTGIVVNNEMDDFSTPTDISPDKLPPAPTNFIEPNKRPLSSMTPIIITKVLLAACLLRIWHFRGDFQI</sequence>
<evidence type="ECO:0000313" key="5">
    <source>
        <dbReference type="EnsemblPlants" id="KEH27233"/>
    </source>
</evidence>
<dbReference type="OrthoDB" id="2015213at2759"/>
<accession>A0A072UDP4</accession>
<protein>
    <submittedName>
        <fullName evidence="4">Gamma-glutamyltranspeptidase</fullName>
    </submittedName>
</protein>
<feature type="binding site" evidence="2">
    <location>
        <begin position="478"/>
        <end position="479"/>
    </location>
    <ligand>
        <name>L-glutamate</name>
        <dbReference type="ChEBI" id="CHEBI:29985"/>
    </ligand>
</feature>
<dbReference type="GO" id="GO:0036374">
    <property type="term" value="F:glutathione hydrolase activity"/>
    <property type="evidence" value="ECO:0007669"/>
    <property type="project" value="InterPro"/>
</dbReference>
<dbReference type="InterPro" id="IPR000101">
    <property type="entry name" value="GGT_peptidase"/>
</dbReference>
<dbReference type="MEROPS" id="T03.A01"/>
<dbReference type="SUPFAM" id="SSF56235">
    <property type="entry name" value="N-terminal nucleophile aminohydrolases (Ntn hydrolases)"/>
    <property type="match status" value="1"/>
</dbReference>
<keyword evidence="3" id="KW-0812">Transmembrane</keyword>